<evidence type="ECO:0000256" key="1">
    <source>
        <dbReference type="SAM" id="MobiDB-lite"/>
    </source>
</evidence>
<evidence type="ECO:0000313" key="3">
    <source>
        <dbReference type="EMBL" id="PQM37446.1"/>
    </source>
</evidence>
<dbReference type="EMBL" id="PJQY01003443">
    <property type="protein sequence ID" value="PQM37446.1"/>
    <property type="molecule type" value="Genomic_DNA"/>
</dbReference>
<dbReference type="AlphaFoldDB" id="A0A314UKS5"/>
<dbReference type="GO" id="GO:0016702">
    <property type="term" value="F:oxidoreductase activity, acting on single donors with incorporation of molecular oxygen, incorporation of two atoms of oxygen"/>
    <property type="evidence" value="ECO:0007669"/>
    <property type="project" value="InterPro"/>
</dbReference>
<dbReference type="GO" id="GO:0046872">
    <property type="term" value="F:metal ion binding"/>
    <property type="evidence" value="ECO:0007669"/>
    <property type="project" value="InterPro"/>
</dbReference>
<gene>
    <name evidence="3" type="ORF">Pyn_08428</name>
</gene>
<protein>
    <submittedName>
        <fullName evidence="3">Linoleate 13S-lipoxygenase 3-1 chloroplastic-like</fullName>
    </submittedName>
</protein>
<dbReference type="InterPro" id="IPR013819">
    <property type="entry name" value="LipOase_C"/>
</dbReference>
<feature type="region of interest" description="Disordered" evidence="1">
    <location>
        <begin position="37"/>
        <end position="61"/>
    </location>
</feature>
<name>A0A314UKS5_PRUYE</name>
<dbReference type="Proteomes" id="UP000250321">
    <property type="component" value="Unassembled WGS sequence"/>
</dbReference>
<sequence>MELRQLRGDGTGLRMTSHGMYNYDTYNPDKGIEYIRPTLGGNKNPHLRRCRTGRLPTKTGH</sequence>
<reference evidence="3 4" key="1">
    <citation type="submission" date="2018-02" db="EMBL/GenBank/DDBJ databases">
        <title>Draft genome of wild Prunus yedoensis var. nudiflora.</title>
        <authorList>
            <person name="Baek S."/>
            <person name="Kim J.-H."/>
            <person name="Choi K."/>
            <person name="Kim G.-B."/>
            <person name="Cho A."/>
            <person name="Jang H."/>
            <person name="Shin C.-H."/>
            <person name="Yu H.-J."/>
            <person name="Mun J.-H."/>
        </authorList>
    </citation>
    <scope>NUCLEOTIDE SEQUENCE [LARGE SCALE GENOMIC DNA]</scope>
    <source>
        <strain evidence="4">cv. Jeju island</strain>
        <tissue evidence="3">Leaf</tissue>
    </source>
</reference>
<dbReference type="Pfam" id="PF00305">
    <property type="entry name" value="Lipoxygenase"/>
    <property type="match status" value="1"/>
</dbReference>
<dbReference type="Gene3D" id="4.10.375.10">
    <property type="entry name" value="Lipoxygenase-1, Domain 2"/>
    <property type="match status" value="1"/>
</dbReference>
<dbReference type="InterPro" id="IPR036226">
    <property type="entry name" value="LipOase_C_sf"/>
</dbReference>
<feature type="domain" description="Lipoxygenase" evidence="2">
    <location>
        <begin position="1"/>
        <end position="61"/>
    </location>
</feature>
<dbReference type="OrthoDB" id="1647310at2759"/>
<dbReference type="PROSITE" id="PS51393">
    <property type="entry name" value="LIPOXYGENASE_3"/>
    <property type="match status" value="1"/>
</dbReference>
<evidence type="ECO:0000259" key="2">
    <source>
        <dbReference type="PROSITE" id="PS51393"/>
    </source>
</evidence>
<feature type="region of interest" description="Disordered" evidence="1">
    <location>
        <begin position="1"/>
        <end position="22"/>
    </location>
</feature>
<keyword evidence="4" id="KW-1185">Reference proteome</keyword>
<evidence type="ECO:0000313" key="4">
    <source>
        <dbReference type="Proteomes" id="UP000250321"/>
    </source>
</evidence>
<organism evidence="3 4">
    <name type="scientific">Prunus yedoensis var. nudiflora</name>
    <dbReference type="NCBI Taxonomy" id="2094558"/>
    <lineage>
        <taxon>Eukaryota</taxon>
        <taxon>Viridiplantae</taxon>
        <taxon>Streptophyta</taxon>
        <taxon>Embryophyta</taxon>
        <taxon>Tracheophyta</taxon>
        <taxon>Spermatophyta</taxon>
        <taxon>Magnoliopsida</taxon>
        <taxon>eudicotyledons</taxon>
        <taxon>Gunneridae</taxon>
        <taxon>Pentapetalae</taxon>
        <taxon>rosids</taxon>
        <taxon>fabids</taxon>
        <taxon>Rosales</taxon>
        <taxon>Rosaceae</taxon>
        <taxon>Amygdaloideae</taxon>
        <taxon>Amygdaleae</taxon>
        <taxon>Prunus</taxon>
    </lineage>
</organism>
<accession>A0A314UKS5</accession>
<dbReference type="SUPFAM" id="SSF48484">
    <property type="entry name" value="Lipoxigenase"/>
    <property type="match status" value="1"/>
</dbReference>
<comment type="caution">
    <text evidence="3">The sequence shown here is derived from an EMBL/GenBank/DDBJ whole genome shotgun (WGS) entry which is preliminary data.</text>
</comment>
<proteinExistence type="predicted"/>
<dbReference type="STRING" id="2094558.A0A314UKS5"/>